<proteinExistence type="predicted"/>
<reference evidence="1" key="1">
    <citation type="journal article" date="2020" name="J. ISSAAS">
        <title>Lactobacilli and other gastrointestinal microbiota of Peromyscus leucopus, reservoir host for agents of Lyme disease and other zoonoses in North America.</title>
        <authorList>
            <person name="Milovic A."/>
            <person name="Bassam K."/>
            <person name="Shao H."/>
            <person name="Chatzistamou I."/>
            <person name="Tufts D.M."/>
            <person name="Diuk-Wasser M."/>
            <person name="Barbour A.G."/>
        </authorList>
    </citation>
    <scope>NUCLEOTIDE SEQUENCE</scope>
    <source>
        <strain evidence="1">LL90</strain>
    </source>
</reference>
<name>A0A6G8F2V5_9PROT</name>
<protein>
    <submittedName>
        <fullName evidence="1">Uncharacterized protein</fullName>
    </submittedName>
</protein>
<gene>
    <name evidence="1" type="ORF">PlAlph_4960</name>
</gene>
<organism evidence="1">
    <name type="scientific">uncultured Alphaproteobacteria bacterium</name>
    <dbReference type="NCBI Taxonomy" id="91750"/>
    <lineage>
        <taxon>Bacteria</taxon>
        <taxon>Pseudomonadati</taxon>
        <taxon>Pseudomonadota</taxon>
        <taxon>Alphaproteobacteria</taxon>
        <taxon>environmental samples</taxon>
    </lineage>
</organism>
<sequence>MANIDFDELDAIRDSYLDFSCTELREEKKRLLSQDNPDEARLEILDELIRDGICENFFGHEE</sequence>
<accession>A0A6G8F2V5</accession>
<evidence type="ECO:0000313" key="1">
    <source>
        <dbReference type="EMBL" id="QIM10604.1"/>
    </source>
</evidence>
<dbReference type="AlphaFoldDB" id="A0A6G8F2V5"/>
<dbReference type="EMBL" id="MN990731">
    <property type="protein sequence ID" value="QIM10604.1"/>
    <property type="molecule type" value="Genomic_DNA"/>
</dbReference>